<dbReference type="InterPro" id="IPR036518">
    <property type="entry name" value="CobE/GbiG_C_sf"/>
</dbReference>
<feature type="domain" description="Cobalamin synthesis G N-terminal" evidence="3">
    <location>
        <begin position="69"/>
        <end position="145"/>
    </location>
</feature>
<dbReference type="Pfam" id="PF01890">
    <property type="entry name" value="CbiG_C"/>
    <property type="match status" value="1"/>
</dbReference>
<proteinExistence type="predicted"/>
<dbReference type="GO" id="GO:0009236">
    <property type="term" value="P:cobalamin biosynthetic process"/>
    <property type="evidence" value="ECO:0007669"/>
    <property type="project" value="InterPro"/>
</dbReference>
<sequence>MAIETLKNKFFFGGLAIWSITPNGKILGQKIQKSVQGSTLFVSASIVQDNDNDKNIIAFKKLSKEIHLQFSAFGGHIFIFSTGIAVRMIAPLLKSKMIDPAVVVVDDNANYAISLVSGHMGGANHLAKQIADIINAIPVITTATDTNRLPSIDMIAKEQGLYIETPQNIKHVNMAFLKGAKVRLYDPFGCVKNNLPESFRIDAVNWNKKIDDQAIDDIGNVSEGESGTVFCSYETKDVSCETLVLRPRVLTVGIGCNRGTCCEDIKAFLISVLKQQGLSVNSIFRFATSDIKKDEIGLLALSQEMKIQIDFYDKNKLNSVKTIQTPSKMVEKHLGVKSVCEAAAILSAGNGQLIVPKKKNKDVTIAVAIKQ</sequence>
<dbReference type="SUPFAM" id="SSF159672">
    <property type="entry name" value="CbiG N-terminal domain-like"/>
    <property type="match status" value="1"/>
</dbReference>
<evidence type="ECO:0000313" key="6">
    <source>
        <dbReference type="Proteomes" id="UP000199608"/>
    </source>
</evidence>
<dbReference type="InterPro" id="IPR002750">
    <property type="entry name" value="CobE/GbiG_C"/>
</dbReference>
<reference evidence="6" key="1">
    <citation type="submission" date="2016-10" db="EMBL/GenBank/DDBJ databases">
        <authorList>
            <person name="Varghese N."/>
            <person name="Submissions S."/>
        </authorList>
    </citation>
    <scope>NUCLEOTIDE SEQUENCE [LARGE SCALE GENOMIC DNA]</scope>
    <source>
        <strain evidence="6">DSM 3384</strain>
    </source>
</reference>
<evidence type="ECO:0000259" key="2">
    <source>
        <dbReference type="Pfam" id="PF01890"/>
    </source>
</evidence>
<dbReference type="EMBL" id="FNLL01000010">
    <property type="protein sequence ID" value="SDU49139.1"/>
    <property type="molecule type" value="Genomic_DNA"/>
</dbReference>
<feature type="domain" description="Cobalamin biosynthesis central region" evidence="4">
    <location>
        <begin position="150"/>
        <end position="247"/>
    </location>
</feature>
<feature type="transmembrane region" description="Helical" evidence="1">
    <location>
        <begin position="70"/>
        <end position="90"/>
    </location>
</feature>
<evidence type="ECO:0000259" key="3">
    <source>
        <dbReference type="Pfam" id="PF11760"/>
    </source>
</evidence>
<dbReference type="InterPro" id="IPR021744">
    <property type="entry name" value="CbiG_N"/>
</dbReference>
<organism evidence="5 6">
    <name type="scientific">Desulfobacula phenolica</name>
    <dbReference type="NCBI Taxonomy" id="90732"/>
    <lineage>
        <taxon>Bacteria</taxon>
        <taxon>Pseudomonadati</taxon>
        <taxon>Thermodesulfobacteriota</taxon>
        <taxon>Desulfobacteria</taxon>
        <taxon>Desulfobacterales</taxon>
        <taxon>Desulfobacteraceae</taxon>
        <taxon>Desulfobacula</taxon>
    </lineage>
</organism>
<accession>A0A1H2IYD0</accession>
<dbReference type="InterPro" id="IPR038029">
    <property type="entry name" value="GbiG_N_sf"/>
</dbReference>
<evidence type="ECO:0000313" key="5">
    <source>
        <dbReference type="EMBL" id="SDU49139.1"/>
    </source>
</evidence>
<dbReference type="Pfam" id="PF11760">
    <property type="entry name" value="CbiG_N"/>
    <property type="match status" value="1"/>
</dbReference>
<dbReference type="SUPFAM" id="SSF159664">
    <property type="entry name" value="CobE/GbiG C-terminal domain-like"/>
    <property type="match status" value="1"/>
</dbReference>
<dbReference type="PANTHER" id="PTHR37477">
    <property type="entry name" value="COBALT-PRECORRIN-5A HYDROLASE"/>
    <property type="match status" value="1"/>
</dbReference>
<dbReference type="RefSeq" id="WP_092236203.1">
    <property type="nucleotide sequence ID" value="NZ_FNLL01000010.1"/>
</dbReference>
<evidence type="ECO:0000259" key="4">
    <source>
        <dbReference type="Pfam" id="PF11761"/>
    </source>
</evidence>
<dbReference type="Gene3D" id="3.30.420.180">
    <property type="entry name" value="CobE/GbiG C-terminal domain"/>
    <property type="match status" value="1"/>
</dbReference>
<keyword evidence="1" id="KW-0812">Transmembrane</keyword>
<keyword evidence="1" id="KW-0472">Membrane</keyword>
<feature type="domain" description="CobE/GbiG C-terminal" evidence="2">
    <location>
        <begin position="250"/>
        <end position="368"/>
    </location>
</feature>
<keyword evidence="5" id="KW-0456">Lyase</keyword>
<protein>
    <submittedName>
        <fullName evidence="5">Cobalt-precorrin 5A acetaldehyde-lyase</fullName>
    </submittedName>
</protein>
<dbReference type="InterPro" id="IPR021745">
    <property type="entry name" value="CbiG_mid"/>
</dbReference>
<dbReference type="Gene3D" id="3.40.50.11220">
    <property type="match status" value="1"/>
</dbReference>
<dbReference type="Pfam" id="PF11761">
    <property type="entry name" value="CbiG_mid"/>
    <property type="match status" value="1"/>
</dbReference>
<dbReference type="Proteomes" id="UP000199608">
    <property type="component" value="Unassembled WGS sequence"/>
</dbReference>
<dbReference type="GO" id="GO:0016829">
    <property type="term" value="F:lyase activity"/>
    <property type="evidence" value="ECO:0007669"/>
    <property type="project" value="UniProtKB-KW"/>
</dbReference>
<dbReference type="AlphaFoldDB" id="A0A1H2IYD0"/>
<evidence type="ECO:0000256" key="1">
    <source>
        <dbReference type="SAM" id="Phobius"/>
    </source>
</evidence>
<dbReference type="InterPro" id="IPR052553">
    <property type="entry name" value="CbiG_hydrolase"/>
</dbReference>
<dbReference type="PANTHER" id="PTHR37477:SF1">
    <property type="entry name" value="COBALT-PRECORRIN-5A HYDROLASE"/>
    <property type="match status" value="1"/>
</dbReference>
<keyword evidence="1" id="KW-1133">Transmembrane helix</keyword>
<name>A0A1H2IYD0_9BACT</name>
<gene>
    <name evidence="5" type="ORF">SAMN04487931_1109</name>
</gene>
<keyword evidence="6" id="KW-1185">Reference proteome</keyword>